<feature type="compositionally biased region" description="Basic and acidic residues" evidence="1">
    <location>
        <begin position="214"/>
        <end position="227"/>
    </location>
</feature>
<dbReference type="HOGENOM" id="CLU_886771_0_0_1"/>
<evidence type="ECO:0000313" key="2">
    <source>
        <dbReference type="EnsemblPlants" id="OPUNC01G17000.1"/>
    </source>
</evidence>
<keyword evidence="3" id="KW-1185">Reference proteome</keyword>
<evidence type="ECO:0000313" key="3">
    <source>
        <dbReference type="Proteomes" id="UP000026962"/>
    </source>
</evidence>
<dbReference type="AlphaFoldDB" id="A0A0E0JJ37"/>
<reference evidence="2" key="1">
    <citation type="submission" date="2015-04" db="UniProtKB">
        <authorList>
            <consortium name="EnsemblPlants"/>
        </authorList>
    </citation>
    <scope>IDENTIFICATION</scope>
</reference>
<feature type="region of interest" description="Disordered" evidence="1">
    <location>
        <begin position="95"/>
        <end position="136"/>
    </location>
</feature>
<accession>A0A0E0JJ37</accession>
<feature type="compositionally biased region" description="Acidic residues" evidence="1">
    <location>
        <begin position="118"/>
        <end position="131"/>
    </location>
</feature>
<reference evidence="2" key="2">
    <citation type="submission" date="2018-05" db="EMBL/GenBank/DDBJ databases">
        <title>OpunRS2 (Oryza punctata Reference Sequence Version 2).</title>
        <authorList>
            <person name="Zhang J."/>
            <person name="Kudrna D."/>
            <person name="Lee S."/>
            <person name="Talag J."/>
            <person name="Welchert J."/>
            <person name="Wing R.A."/>
        </authorList>
    </citation>
    <scope>NUCLEOTIDE SEQUENCE [LARGE SCALE GENOMIC DNA]</scope>
</reference>
<dbReference type="EnsemblPlants" id="OPUNC01G17000.1">
    <property type="protein sequence ID" value="OPUNC01G17000.1"/>
    <property type="gene ID" value="OPUNC01G17000"/>
</dbReference>
<name>A0A0E0JJ37_ORYPU</name>
<feature type="region of interest" description="Disordered" evidence="1">
    <location>
        <begin position="172"/>
        <end position="228"/>
    </location>
</feature>
<proteinExistence type="predicted"/>
<sequence length="314" mass="34860">MSVRDLVEEFVYLGIHPLSARWLLSLGELPRGSKSLLLPFVVSSNVELPRYMVRPCRKYIGPLTKDEFEGYSKLQEGKKQNRVLAALGLEIPIRVYPEKHPPSQNKKRKRKERTSSDDNGDENSSEGEDVSCDASARPADLSYVDIGEVETEGPGIDVLASAATVIEKEKLTSAVSKGSRNPKKTKKKLSPHAIQASPARIVVDIDDSESTPPTRRDGKDKDTRAHSEPFIATPSPELIEDVLGGFTKRCALDGTWLMGLPDFDEEGETSHRGPNICLSDLKYRNSLNQIGNEFMTALIQPELEKEFTEENDPL</sequence>
<dbReference type="Proteomes" id="UP000026962">
    <property type="component" value="Chromosome 1"/>
</dbReference>
<evidence type="ECO:0000256" key="1">
    <source>
        <dbReference type="SAM" id="MobiDB-lite"/>
    </source>
</evidence>
<protein>
    <submittedName>
        <fullName evidence="2">Uncharacterized protein</fullName>
    </submittedName>
</protein>
<dbReference type="Gramene" id="OPUNC01G17000.1">
    <property type="protein sequence ID" value="OPUNC01G17000.1"/>
    <property type="gene ID" value="OPUNC01G17000"/>
</dbReference>
<organism evidence="2">
    <name type="scientific">Oryza punctata</name>
    <name type="common">Red rice</name>
    <dbReference type="NCBI Taxonomy" id="4537"/>
    <lineage>
        <taxon>Eukaryota</taxon>
        <taxon>Viridiplantae</taxon>
        <taxon>Streptophyta</taxon>
        <taxon>Embryophyta</taxon>
        <taxon>Tracheophyta</taxon>
        <taxon>Spermatophyta</taxon>
        <taxon>Magnoliopsida</taxon>
        <taxon>Liliopsida</taxon>
        <taxon>Poales</taxon>
        <taxon>Poaceae</taxon>
        <taxon>BOP clade</taxon>
        <taxon>Oryzoideae</taxon>
        <taxon>Oryzeae</taxon>
        <taxon>Oryzinae</taxon>
        <taxon>Oryza</taxon>
    </lineage>
</organism>
<feature type="compositionally biased region" description="Basic residues" evidence="1">
    <location>
        <begin position="180"/>
        <end position="190"/>
    </location>
</feature>